<accession>A0ABD3Q2V8</accession>
<sequence>MKPHVSGLLSILIVSLILLSCVFPLLASSTSSSDHIETEDHDPNNDTSSGPILGIDLGTTYSCAAIFLPSRNQVEIIPNDQGNRITPSYVAFSFSNDNQETPQRLAGDPAKNQATLNPINTIFDIKRFIGRTYREESVQRDIPYLPFHIQDIRNRPFVSVQPPSSDSPLLFAPEEISAMILSKIKKDSERYLGHSVERAVITVPAYFNDAQRYATRDAGRIAGLEVVRIINEPTAAAIAYGVGKSGEKRNEEEGEDEEENILVFDLGGGTFDVTLLTIDSGIFEVLATNGDTHLGGSDFDQRIMDYFMERIETKLGATAKDASGNGRQERVKRALSTQLSARLEIEDLIPGFDFTETLTRAKFEELNEDLFQKTLDPVKRVLEDAGLEMEEINQIILVGGSTRIPRVQNLVRDFFNGKEPNRGINPDESVAVGAAIQGSILSGEGGEAVQDLMLLDVTPLSLGTEADGGLMTVLIKRGTTIPTENSHDFHTVEDGQTRMTIDVYEGERSQVKHNHLLGLFEMTDLPPAPRGGVEVRITFKVDANGILEVTAKNLTTQSTKSITITAEDGRLSEEQMKAMVEEAERFAEQDEEDARRIEARNKLESYLYRVGIFLRDNEESIENKNDLKSLMDSVDEAIEWLDSNQDASEDEYDSKHSEIEVLSKPLMKSYHPTRQDNLAQIRSTDWMEMTMTNRPVPLTNQQELATFSLGSISLGFIVFERKCCNTRRVRDVIGRPLAPIAYESDSYVMEEEKARKCRRMRRRQGMARQRARRMGRSRVNDCFANKTELQEAVKLYLKGNCGINLSCGTKYYGPIDQWCTGEVTDMSFLFQSVSGFNGNISNWNTSSVTNMAYMFHKASNFNQDIGRWDTSSVTNMEFMFRESTDFNQDIGEWDTSGVTNMAYMFREASKFNQDIGEWDTSRVEEMPLMFSFASKFNQGIGQWNTSSVTNMEGMFSNTKSFDQDIGAWDTSSVRDMGSMFVSNNNFNQDIGRWDTSSVLDMAFMFYYASAFNQDIGGWNTSSVTTMASMFDHAANFNRDIGQWNTSSLTNMANMFQVSSFNQDIGKWDTSSVQDMYQMFRGASNFNQDIGKWDTSSVYYMALMFQDASNFNHNIGIWDTSSVRNMYKMFWGASNFNQDIGGWDTSSVESMYGMFESASNFNGAIGGWNTSNVITMEYMFSDTQSFDQDIGQWDTARVTNMKRMFYKATKFHQDIGWWNISSVTDMEYMFNQASVFNQDLCAWKDDFPFSRAVDIFYNSGCNYTATPTNPWSSFCASSECGAVPSGSPSLSVAPSQSSFTSGIPSLSVAPSQSHMPSAPPKRRPWCSPIYSIDRFPSNVTSIRIDSTTGEVINMFEFKAYGADGKQVSLVNATQSSTFASNNDKFGASNAVDGRGSTFSHTKGGDEESWWQAYLPEESRISM</sequence>
<dbReference type="InterPro" id="IPR029048">
    <property type="entry name" value="HSP70_C_sf"/>
</dbReference>
<dbReference type="FunFam" id="2.60.34.10:FF:000023">
    <property type="entry name" value="70 kDa heat shock cognate protein"/>
    <property type="match status" value="1"/>
</dbReference>
<keyword evidence="7" id="KW-1185">Reference proteome</keyword>
<dbReference type="SUPFAM" id="SSF100934">
    <property type="entry name" value="Heat shock protein 70kD (HSP70), C-terminal subdomain"/>
    <property type="match status" value="1"/>
</dbReference>
<dbReference type="InterPro" id="IPR005046">
    <property type="entry name" value="DUF285"/>
</dbReference>
<dbReference type="GO" id="GO:0005524">
    <property type="term" value="F:ATP binding"/>
    <property type="evidence" value="ECO:0007669"/>
    <property type="project" value="UniProtKB-KW"/>
</dbReference>
<comment type="similarity">
    <text evidence="1">Belongs to the heat shock protein 70 family.</text>
</comment>
<dbReference type="PRINTS" id="PR00301">
    <property type="entry name" value="HEATSHOCK70"/>
</dbReference>
<dbReference type="Gene3D" id="1.20.1270.10">
    <property type="match status" value="1"/>
</dbReference>
<keyword evidence="3" id="KW-0067">ATP-binding</keyword>
<evidence type="ECO:0000256" key="4">
    <source>
        <dbReference type="SAM" id="MobiDB-lite"/>
    </source>
</evidence>
<dbReference type="FunFam" id="3.90.640.10:FF:000003">
    <property type="entry name" value="Molecular chaperone DnaK"/>
    <property type="match status" value="1"/>
</dbReference>
<dbReference type="Gene3D" id="2.60.120.260">
    <property type="entry name" value="Galactose-binding domain-like"/>
    <property type="match status" value="1"/>
</dbReference>
<feature type="signal peptide" evidence="5">
    <location>
        <begin position="1"/>
        <end position="27"/>
    </location>
</feature>
<evidence type="ECO:0000313" key="7">
    <source>
        <dbReference type="Proteomes" id="UP001516023"/>
    </source>
</evidence>
<dbReference type="InterPro" id="IPR043129">
    <property type="entry name" value="ATPase_NBD"/>
</dbReference>
<dbReference type="NCBIfam" id="TIGR02167">
    <property type="entry name" value="Liste_lipo_26"/>
    <property type="match status" value="7"/>
</dbReference>
<dbReference type="InterPro" id="IPR013126">
    <property type="entry name" value="Hsp_70_fam"/>
</dbReference>
<organism evidence="6 7">
    <name type="scientific">Cyclotella cryptica</name>
    <dbReference type="NCBI Taxonomy" id="29204"/>
    <lineage>
        <taxon>Eukaryota</taxon>
        <taxon>Sar</taxon>
        <taxon>Stramenopiles</taxon>
        <taxon>Ochrophyta</taxon>
        <taxon>Bacillariophyta</taxon>
        <taxon>Coscinodiscophyceae</taxon>
        <taxon>Thalassiosirophycidae</taxon>
        <taxon>Stephanodiscales</taxon>
        <taxon>Stephanodiscaceae</taxon>
        <taxon>Cyclotella</taxon>
    </lineage>
</organism>
<dbReference type="PROSITE" id="PS00329">
    <property type="entry name" value="HSP70_2"/>
    <property type="match status" value="1"/>
</dbReference>
<comment type="caution">
    <text evidence="6">The sequence shown here is derived from an EMBL/GenBank/DDBJ whole genome shotgun (WGS) entry which is preliminary data.</text>
</comment>
<reference evidence="6 7" key="1">
    <citation type="journal article" date="2020" name="G3 (Bethesda)">
        <title>Improved Reference Genome for Cyclotella cryptica CCMP332, a Model for Cell Wall Morphogenesis, Salinity Adaptation, and Lipid Production in Diatoms (Bacillariophyta).</title>
        <authorList>
            <person name="Roberts W.R."/>
            <person name="Downey K.M."/>
            <person name="Ruck E.C."/>
            <person name="Traller J.C."/>
            <person name="Alverson A.J."/>
        </authorList>
    </citation>
    <scope>NUCLEOTIDE SEQUENCE [LARGE SCALE GENOMIC DNA]</scope>
    <source>
        <strain evidence="6 7">CCMP332</strain>
    </source>
</reference>
<dbReference type="PROSITE" id="PS51257">
    <property type="entry name" value="PROKAR_LIPOPROTEIN"/>
    <property type="match status" value="1"/>
</dbReference>
<dbReference type="SUPFAM" id="SSF100920">
    <property type="entry name" value="Heat shock protein 70kD (HSP70), peptide-binding domain"/>
    <property type="match status" value="1"/>
</dbReference>
<dbReference type="Gene3D" id="2.60.34.10">
    <property type="entry name" value="Substrate Binding Domain Of DNAk, Chain A, domain 1"/>
    <property type="match status" value="1"/>
</dbReference>
<keyword evidence="2" id="KW-0547">Nucleotide-binding</keyword>
<name>A0ABD3Q2V8_9STRA</name>
<dbReference type="Pfam" id="PF00012">
    <property type="entry name" value="HSP70"/>
    <property type="match status" value="1"/>
</dbReference>
<feature type="non-terminal residue" evidence="6">
    <location>
        <position position="1421"/>
    </location>
</feature>
<gene>
    <name evidence="6" type="ORF">HJC23_010080</name>
</gene>
<feature type="chain" id="PRO_5044894529" description="Heat shock protein 70" evidence="5">
    <location>
        <begin position="28"/>
        <end position="1421"/>
    </location>
</feature>
<feature type="region of interest" description="Disordered" evidence="4">
    <location>
        <begin position="1302"/>
        <end position="1321"/>
    </location>
</feature>
<evidence type="ECO:0000256" key="1">
    <source>
        <dbReference type="ARBA" id="ARBA00007381"/>
    </source>
</evidence>
<protein>
    <recommendedName>
        <fullName evidence="8">Heat shock protein 70</fullName>
    </recommendedName>
</protein>
<dbReference type="InterPro" id="IPR011889">
    <property type="entry name" value="Liste_lipo_26"/>
</dbReference>
<dbReference type="PANTHER" id="PTHR19375">
    <property type="entry name" value="HEAT SHOCK PROTEIN 70KDA"/>
    <property type="match status" value="1"/>
</dbReference>
<evidence type="ECO:0008006" key="8">
    <source>
        <dbReference type="Google" id="ProtNLM"/>
    </source>
</evidence>
<dbReference type="EMBL" id="JABMIG020000078">
    <property type="protein sequence ID" value="KAL3794652.1"/>
    <property type="molecule type" value="Genomic_DNA"/>
</dbReference>
<proteinExistence type="inferred from homology"/>
<dbReference type="PROSITE" id="PS00297">
    <property type="entry name" value="HSP70_1"/>
    <property type="match status" value="1"/>
</dbReference>
<dbReference type="Gene3D" id="3.90.640.10">
    <property type="entry name" value="Actin, Chain A, domain 4"/>
    <property type="match status" value="1"/>
</dbReference>
<dbReference type="SUPFAM" id="SSF53067">
    <property type="entry name" value="Actin-like ATPase domain"/>
    <property type="match status" value="2"/>
</dbReference>
<dbReference type="Proteomes" id="UP001516023">
    <property type="component" value="Unassembled WGS sequence"/>
</dbReference>
<dbReference type="Gene3D" id="3.30.420.40">
    <property type="match status" value="2"/>
</dbReference>
<dbReference type="FunFam" id="3.30.420.40:FF:000004">
    <property type="entry name" value="Molecular chaperone DnaK"/>
    <property type="match status" value="1"/>
</dbReference>
<evidence type="ECO:0000256" key="2">
    <source>
        <dbReference type="ARBA" id="ARBA00022741"/>
    </source>
</evidence>
<dbReference type="Pfam" id="PF03382">
    <property type="entry name" value="DUF285"/>
    <property type="match status" value="2"/>
</dbReference>
<dbReference type="InterPro" id="IPR029047">
    <property type="entry name" value="HSP70_peptide-bd_sf"/>
</dbReference>
<evidence type="ECO:0000256" key="5">
    <source>
        <dbReference type="SAM" id="SignalP"/>
    </source>
</evidence>
<feature type="compositionally biased region" description="Polar residues" evidence="4">
    <location>
        <begin position="1302"/>
        <end position="1314"/>
    </location>
</feature>
<evidence type="ECO:0000256" key="3">
    <source>
        <dbReference type="ARBA" id="ARBA00022840"/>
    </source>
</evidence>
<dbReference type="InterPro" id="IPR018181">
    <property type="entry name" value="Heat_shock_70_CS"/>
</dbReference>
<evidence type="ECO:0000313" key="6">
    <source>
        <dbReference type="EMBL" id="KAL3794652.1"/>
    </source>
</evidence>
<keyword evidence="5" id="KW-0732">Signal</keyword>